<dbReference type="GO" id="GO:0097361">
    <property type="term" value="C:cytosolic [4Fe-4S] assembly targeting complex"/>
    <property type="evidence" value="ECO:0007669"/>
    <property type="project" value="TreeGrafter"/>
</dbReference>
<comment type="caution">
    <text evidence="1">The sequence shown here is derived from an EMBL/GenBank/DDBJ whole genome shotgun (WGS) entry which is preliminary data.</text>
</comment>
<name>A0A8S1XUX7_PAROT</name>
<dbReference type="SMART" id="SM00320">
    <property type="entry name" value="WD40"/>
    <property type="match status" value="4"/>
</dbReference>
<dbReference type="Proteomes" id="UP000683925">
    <property type="component" value="Unassembled WGS sequence"/>
</dbReference>
<dbReference type="PANTHER" id="PTHR19920:SF0">
    <property type="entry name" value="CYTOSOLIC IRON-SULFUR PROTEIN ASSEMBLY PROTEIN CIAO1-RELATED"/>
    <property type="match status" value="1"/>
</dbReference>
<accession>A0A8S1XUX7</accession>
<gene>
    <name evidence="1" type="ORF">POCTA_138.1.T1350028</name>
</gene>
<dbReference type="GO" id="GO:0016226">
    <property type="term" value="P:iron-sulfur cluster assembly"/>
    <property type="evidence" value="ECO:0007669"/>
    <property type="project" value="TreeGrafter"/>
</dbReference>
<dbReference type="OrthoDB" id="307587at2759"/>
<keyword evidence="2" id="KW-1185">Reference proteome</keyword>
<organism evidence="1 2">
    <name type="scientific">Paramecium octaurelia</name>
    <dbReference type="NCBI Taxonomy" id="43137"/>
    <lineage>
        <taxon>Eukaryota</taxon>
        <taxon>Sar</taxon>
        <taxon>Alveolata</taxon>
        <taxon>Ciliophora</taxon>
        <taxon>Intramacronucleata</taxon>
        <taxon>Oligohymenophorea</taxon>
        <taxon>Peniculida</taxon>
        <taxon>Parameciidae</taxon>
        <taxon>Paramecium</taxon>
    </lineage>
</organism>
<evidence type="ECO:0000313" key="2">
    <source>
        <dbReference type="Proteomes" id="UP000683925"/>
    </source>
</evidence>
<evidence type="ECO:0000313" key="1">
    <source>
        <dbReference type="EMBL" id="CAD8205241.1"/>
    </source>
</evidence>
<dbReference type="InterPro" id="IPR001680">
    <property type="entry name" value="WD40_rpt"/>
</dbReference>
<dbReference type="EMBL" id="CAJJDP010000136">
    <property type="protein sequence ID" value="CAD8205241.1"/>
    <property type="molecule type" value="Genomic_DNA"/>
</dbReference>
<proteinExistence type="predicted"/>
<dbReference type="OMA" id="FFEFKIN"/>
<dbReference type="PANTHER" id="PTHR19920">
    <property type="entry name" value="WD40 PROTEIN CIAO1"/>
    <property type="match status" value="1"/>
</dbReference>
<dbReference type="Pfam" id="PF00400">
    <property type="entry name" value="WD40"/>
    <property type="match status" value="1"/>
</dbReference>
<protein>
    <recommendedName>
        <fullName evidence="3">WD40-repeat-containing domain</fullName>
    </recommendedName>
</protein>
<sequence length="652" mass="77056">MSDLNSRTEFINKLENLIQHIWTSLEKEQRQIQKQKINNKQEGSSETYFFNEEDYYENLSSTIDIASVYLSQLSKFKDQLEQTKEILLLVPLEQKQCQQYLAKNLEIYKSKLKPSLVRSLILSNNSQIEQQKVEEIKKKLSNFLEHQQQSICPIHQQKVEQVNISGDPNFSNRSLCKQCGSNGLDVQVFLKEYLMDFFEFKINSEVIRSIINKQIQDLSNLLLSQKNLNILYNDLNTQFQQRISIIENIAESQIHTVDKLNIMANDYVQNQDLFLKWKQQFIQKIQKKRLEDFETVQDEIKRIVEKFDNNYMALPNNQDPSKNTQNFPYTFKNSIKQKETCQVLSFNRNDKLIATAKANIIIIWSFQNGQMNVIAELKGHQKEVSCLFFDKNSETLLSCGGDDDRQIILWNYLGDNKWILQQQFSNKVGIKVIDFDQNKNLLILGCQKGLIKTFEFQPQIPCFIEQQEIQLDSVQAIYGLSLNPSKKFMVTCGSDQQLRIHSMDFNFQRKIINSCDSAGIRVKFIDDQSFVLVQKNGWFFYYKIEWNTIKEIQRISLSSENHDFIFTPIYYNSDKQFLIIKHYKTIYFLKRSSYGYFQQQVMPLEYESQIVFATVSNDGKYLVTWIDKQKEQTIKKDQIQHYHIYELKQNYV</sequence>
<dbReference type="AlphaFoldDB" id="A0A8S1XUX7"/>
<reference evidence="1" key="1">
    <citation type="submission" date="2021-01" db="EMBL/GenBank/DDBJ databases">
        <authorList>
            <consortium name="Genoscope - CEA"/>
            <person name="William W."/>
        </authorList>
    </citation>
    <scope>NUCLEOTIDE SEQUENCE</scope>
</reference>
<evidence type="ECO:0008006" key="3">
    <source>
        <dbReference type="Google" id="ProtNLM"/>
    </source>
</evidence>